<proteinExistence type="inferred from homology"/>
<comment type="caution">
    <text evidence="2">The sequence shown here is derived from an EMBL/GenBank/DDBJ whole genome shotgun (WGS) entry which is preliminary data.</text>
</comment>
<evidence type="ECO:0000313" key="3">
    <source>
        <dbReference type="Proteomes" id="UP000245680"/>
    </source>
</evidence>
<gene>
    <name evidence="2" type="ORF">DKT77_09565</name>
</gene>
<dbReference type="HAMAP" id="MF_00652">
    <property type="entry name" value="UPF0246"/>
    <property type="match status" value="1"/>
</dbReference>
<evidence type="ECO:0000313" key="2">
    <source>
        <dbReference type="EMBL" id="PWR02815.1"/>
    </source>
</evidence>
<dbReference type="AlphaFoldDB" id="A0A2V2LBY9"/>
<dbReference type="Pfam" id="PF03883">
    <property type="entry name" value="H2O2_YaaD"/>
    <property type="match status" value="1"/>
</dbReference>
<evidence type="ECO:0000256" key="1">
    <source>
        <dbReference type="HAMAP-Rule" id="MF_00652"/>
    </source>
</evidence>
<reference evidence="2 3" key="1">
    <citation type="submission" date="2018-05" db="EMBL/GenBank/DDBJ databases">
        <title>Rhodobacteraceae gen. nov., sp. nov. isolated from sea water.</title>
        <authorList>
            <person name="Ren Y."/>
        </authorList>
    </citation>
    <scope>NUCLEOTIDE SEQUENCE [LARGE SCALE GENOMIC DNA]</scope>
    <source>
        <strain evidence="2 3">TG-679</strain>
    </source>
</reference>
<sequence>MLVVISPAKKLDWSEEAAHVHGFAPTAPAFQQDAVYLAGVAAKLSRDDLRKLMSISAPLAELNQARFRAFAADPAPEDLRPALRAFAGDTYQGLHAQSLDADAVTHAQDHLRILSGLYGLLRPLDGMQPYRLEMGSRLKTREGKSLYAYWGSRIADALSEQAAETGSEVLVNCASKEYFGAVDQGALAPRVITPAFVEERGGDIKVISFHAKRARGAMARFIVENRLTDTAALRDFEHAGYRYDPVRSTPDAPVFRRPETAQAAA</sequence>
<dbReference type="InterPro" id="IPR005583">
    <property type="entry name" value="YaaA"/>
</dbReference>
<dbReference type="PANTHER" id="PTHR30283">
    <property type="entry name" value="PEROXIDE STRESS RESPONSE PROTEIN YAAA"/>
    <property type="match status" value="1"/>
</dbReference>
<dbReference type="Proteomes" id="UP000245680">
    <property type="component" value="Unassembled WGS sequence"/>
</dbReference>
<organism evidence="2 3">
    <name type="scientific">Meridianimarinicoccus roseus</name>
    <dbReference type="NCBI Taxonomy" id="2072018"/>
    <lineage>
        <taxon>Bacteria</taxon>
        <taxon>Pseudomonadati</taxon>
        <taxon>Pseudomonadota</taxon>
        <taxon>Alphaproteobacteria</taxon>
        <taxon>Rhodobacterales</taxon>
        <taxon>Paracoccaceae</taxon>
        <taxon>Meridianimarinicoccus</taxon>
    </lineage>
</organism>
<accession>A0A2V2LBY9</accession>
<dbReference type="RefSeq" id="WP_109811475.1">
    <property type="nucleotide sequence ID" value="NZ_QGKU01000032.1"/>
</dbReference>
<dbReference type="GO" id="GO:0005829">
    <property type="term" value="C:cytosol"/>
    <property type="evidence" value="ECO:0007669"/>
    <property type="project" value="TreeGrafter"/>
</dbReference>
<dbReference type="EMBL" id="QGKU01000032">
    <property type="protein sequence ID" value="PWR02815.1"/>
    <property type="molecule type" value="Genomic_DNA"/>
</dbReference>
<comment type="similarity">
    <text evidence="1">Belongs to the UPF0246 family.</text>
</comment>
<dbReference type="GO" id="GO:0033194">
    <property type="term" value="P:response to hydroperoxide"/>
    <property type="evidence" value="ECO:0007669"/>
    <property type="project" value="TreeGrafter"/>
</dbReference>
<keyword evidence="3" id="KW-1185">Reference proteome</keyword>
<name>A0A2V2LBY9_9RHOB</name>
<dbReference type="PANTHER" id="PTHR30283:SF4">
    <property type="entry name" value="PEROXIDE STRESS RESISTANCE PROTEIN YAAA"/>
    <property type="match status" value="1"/>
</dbReference>
<dbReference type="OrthoDB" id="9777133at2"/>
<protein>
    <recommendedName>
        <fullName evidence="1">UPF0246 protein DKT77_09565</fullName>
    </recommendedName>
</protein>
<dbReference type="NCBIfam" id="NF002542">
    <property type="entry name" value="PRK02101.1-3"/>
    <property type="match status" value="1"/>
</dbReference>